<dbReference type="Proteomes" id="UP000198951">
    <property type="component" value="Unassembled WGS sequence"/>
</dbReference>
<dbReference type="EMBL" id="FNRD01000003">
    <property type="protein sequence ID" value="SEA25647.1"/>
    <property type="molecule type" value="Genomic_DNA"/>
</dbReference>
<dbReference type="OrthoDB" id="790983at2"/>
<organism evidence="1 2">
    <name type="scientific">Flavobacterium gillisiae</name>
    <dbReference type="NCBI Taxonomy" id="150146"/>
    <lineage>
        <taxon>Bacteria</taxon>
        <taxon>Pseudomonadati</taxon>
        <taxon>Bacteroidota</taxon>
        <taxon>Flavobacteriia</taxon>
        <taxon>Flavobacteriales</taxon>
        <taxon>Flavobacteriaceae</taxon>
        <taxon>Flavobacterium</taxon>
    </lineage>
</organism>
<dbReference type="AlphaFoldDB" id="A0A1H3ZPL9"/>
<accession>A0A1H3ZPL9</accession>
<evidence type="ECO:0000313" key="2">
    <source>
        <dbReference type="Proteomes" id="UP000198951"/>
    </source>
</evidence>
<reference evidence="2" key="1">
    <citation type="submission" date="2016-10" db="EMBL/GenBank/DDBJ databases">
        <authorList>
            <person name="Varghese N."/>
            <person name="Submissions S."/>
        </authorList>
    </citation>
    <scope>NUCLEOTIDE SEQUENCE [LARGE SCALE GENOMIC DNA]</scope>
    <source>
        <strain evidence="2">DSM 22376</strain>
    </source>
</reference>
<keyword evidence="2" id="KW-1185">Reference proteome</keyword>
<dbReference type="RefSeq" id="WP_091085872.1">
    <property type="nucleotide sequence ID" value="NZ_FNRD01000003.1"/>
</dbReference>
<dbReference type="Pfam" id="PF09357">
    <property type="entry name" value="RteC"/>
    <property type="match status" value="1"/>
</dbReference>
<gene>
    <name evidence="1" type="ORF">SAMN05443667_10311</name>
</gene>
<sequence length="281" mass="33366">MKLFSESLMFQLEQQLKMIHLQTENPIQSAEQAMKTSVAALEKLKTFFIKYKSLNKKEEIEFFRNIKPKFASKLIYYNEIYTIETNKPLGSHKTIAKHYNSELLKLKVFFKQNQEFYRYCRTANNCLDHKYFIREKYDLKLMMDSVYFQIDNRFATSHDYKMARILANDEIKIFLEEQLVKLGRKSIETQASSLLSQDLKWTGSKVDLIELIYALHSEGVFNNRATGLKEVTTFFETAFNIDLGQFNRVFLEIRNRKSERTKFLNTLKNKLIIRMDDADEN</sequence>
<proteinExistence type="predicted"/>
<protein>
    <submittedName>
        <fullName evidence="1">RteC protein</fullName>
    </submittedName>
</protein>
<dbReference type="InterPro" id="IPR018534">
    <property type="entry name" value="Tet_reg_excision_RteC"/>
</dbReference>
<dbReference type="STRING" id="150146.SAMN05443667_10311"/>
<evidence type="ECO:0000313" key="1">
    <source>
        <dbReference type="EMBL" id="SEA25647.1"/>
    </source>
</evidence>
<name>A0A1H3ZPL9_9FLAO</name>